<name>A0A6N7W7U8_9ACTO</name>
<keyword evidence="5" id="KW-1185">Reference proteome</keyword>
<evidence type="ECO:0000256" key="1">
    <source>
        <dbReference type="ARBA" id="ARBA00022679"/>
    </source>
</evidence>
<dbReference type="InterPro" id="IPR016181">
    <property type="entry name" value="Acyl_CoA_acyltransferase"/>
</dbReference>
<dbReference type="EMBL" id="VULO01000006">
    <property type="protein sequence ID" value="MSS84336.1"/>
    <property type="molecule type" value="Genomic_DNA"/>
</dbReference>
<dbReference type="CDD" id="cd04301">
    <property type="entry name" value="NAT_SF"/>
    <property type="match status" value="1"/>
</dbReference>
<dbReference type="InterPro" id="IPR050832">
    <property type="entry name" value="Bact_Acetyltransf"/>
</dbReference>
<dbReference type="InterPro" id="IPR000182">
    <property type="entry name" value="GNAT_dom"/>
</dbReference>
<evidence type="ECO:0000259" key="3">
    <source>
        <dbReference type="PROSITE" id="PS51186"/>
    </source>
</evidence>
<protein>
    <submittedName>
        <fullName evidence="4">GNAT family N-acetyltransferase</fullName>
    </submittedName>
</protein>
<organism evidence="4 5">
    <name type="scientific">Scrofimicrobium canadense</name>
    <dbReference type="NCBI Taxonomy" id="2652290"/>
    <lineage>
        <taxon>Bacteria</taxon>
        <taxon>Bacillati</taxon>
        <taxon>Actinomycetota</taxon>
        <taxon>Actinomycetes</taxon>
        <taxon>Actinomycetales</taxon>
        <taxon>Actinomycetaceae</taxon>
        <taxon>Scrofimicrobium</taxon>
    </lineage>
</organism>
<dbReference type="PANTHER" id="PTHR43877">
    <property type="entry name" value="AMINOALKYLPHOSPHONATE N-ACETYLTRANSFERASE-RELATED-RELATED"/>
    <property type="match status" value="1"/>
</dbReference>
<proteinExistence type="predicted"/>
<dbReference type="PROSITE" id="PS51186">
    <property type="entry name" value="GNAT"/>
    <property type="match status" value="1"/>
</dbReference>
<dbReference type="Gene3D" id="3.40.630.30">
    <property type="match status" value="1"/>
</dbReference>
<dbReference type="GO" id="GO:0016747">
    <property type="term" value="F:acyltransferase activity, transferring groups other than amino-acyl groups"/>
    <property type="evidence" value="ECO:0007669"/>
    <property type="project" value="InterPro"/>
</dbReference>
<reference evidence="4 5" key="1">
    <citation type="submission" date="2019-08" db="EMBL/GenBank/DDBJ databases">
        <title>In-depth cultivation of the pig gut microbiome towards novel bacterial diversity and tailored functional studies.</title>
        <authorList>
            <person name="Wylensek D."/>
            <person name="Hitch T.C.A."/>
            <person name="Clavel T."/>
        </authorList>
    </citation>
    <scope>NUCLEOTIDE SEQUENCE [LARGE SCALE GENOMIC DNA]</scope>
    <source>
        <strain evidence="4 5">WB03_NA08</strain>
    </source>
</reference>
<dbReference type="Pfam" id="PF00583">
    <property type="entry name" value="Acetyltransf_1"/>
    <property type="match status" value="1"/>
</dbReference>
<accession>A0A6N7W7U8</accession>
<dbReference type="PANTHER" id="PTHR43877:SF2">
    <property type="entry name" value="AMINOALKYLPHOSPHONATE N-ACETYLTRANSFERASE-RELATED"/>
    <property type="match status" value="1"/>
</dbReference>
<evidence type="ECO:0000256" key="2">
    <source>
        <dbReference type="ARBA" id="ARBA00023315"/>
    </source>
</evidence>
<dbReference type="Proteomes" id="UP000470875">
    <property type="component" value="Unassembled WGS sequence"/>
</dbReference>
<sequence length="162" mass="17582">MDEQRHAEKLTLGELRPQDAGEVLTLQRAAYVTEAQLYGDPFLPALTQTLAEVEKDLRGPALGVRVGSRLVGSVRWTIEDGVAYIGRLIVAPDMQGQGIGTWLLEAAERASGVSVFELFTGDRSEANIRLYSRSGYVPTGTKSLSEGVDIIYLRKGTSAQSL</sequence>
<dbReference type="RefSeq" id="WP_154544594.1">
    <property type="nucleotide sequence ID" value="NZ_VULO01000006.1"/>
</dbReference>
<comment type="caution">
    <text evidence="4">The sequence shown here is derived from an EMBL/GenBank/DDBJ whole genome shotgun (WGS) entry which is preliminary data.</text>
</comment>
<keyword evidence="2" id="KW-0012">Acyltransferase</keyword>
<dbReference type="AlphaFoldDB" id="A0A6N7W7U8"/>
<keyword evidence="1 4" id="KW-0808">Transferase</keyword>
<dbReference type="SUPFAM" id="SSF55729">
    <property type="entry name" value="Acyl-CoA N-acyltransferases (Nat)"/>
    <property type="match status" value="1"/>
</dbReference>
<evidence type="ECO:0000313" key="4">
    <source>
        <dbReference type="EMBL" id="MSS84336.1"/>
    </source>
</evidence>
<gene>
    <name evidence="4" type="ORF">FYJ24_06075</name>
</gene>
<feature type="domain" description="N-acetyltransferase" evidence="3">
    <location>
        <begin position="10"/>
        <end position="157"/>
    </location>
</feature>
<evidence type="ECO:0000313" key="5">
    <source>
        <dbReference type="Proteomes" id="UP000470875"/>
    </source>
</evidence>